<reference evidence="2" key="1">
    <citation type="submission" date="2021-12" db="EMBL/GenBank/DDBJ databases">
        <title>Convergent genome expansion in fungi linked to evolution of root-endophyte symbiosis.</title>
        <authorList>
            <consortium name="DOE Joint Genome Institute"/>
            <person name="Ke Y.-H."/>
            <person name="Bonito G."/>
            <person name="Liao H.-L."/>
            <person name="Looney B."/>
            <person name="Rojas-Flechas A."/>
            <person name="Nash J."/>
            <person name="Hameed K."/>
            <person name="Schadt C."/>
            <person name="Martin F."/>
            <person name="Crous P.W."/>
            <person name="Miettinen O."/>
            <person name="Magnuson J.K."/>
            <person name="Labbe J."/>
            <person name="Jacobson D."/>
            <person name="Doktycz M.J."/>
            <person name="Veneault-Fourrey C."/>
            <person name="Kuo A."/>
            <person name="Mondo S."/>
            <person name="Calhoun S."/>
            <person name="Riley R."/>
            <person name="Ohm R."/>
            <person name="LaButti K."/>
            <person name="Andreopoulos B."/>
            <person name="Pangilinan J."/>
            <person name="Nolan M."/>
            <person name="Tritt A."/>
            <person name="Clum A."/>
            <person name="Lipzen A."/>
            <person name="Daum C."/>
            <person name="Barry K."/>
            <person name="Grigoriev I.V."/>
            <person name="Vilgalys R."/>
        </authorList>
    </citation>
    <scope>NUCLEOTIDE SEQUENCE</scope>
    <source>
        <strain evidence="2">PMI_201</strain>
    </source>
</reference>
<dbReference type="Proteomes" id="UP001201262">
    <property type="component" value="Unassembled WGS sequence"/>
</dbReference>
<proteinExistence type="predicted"/>
<evidence type="ECO:0000259" key="1">
    <source>
        <dbReference type="Pfam" id="PF11790"/>
    </source>
</evidence>
<dbReference type="EMBL" id="JAJTJA010000011">
    <property type="protein sequence ID" value="KAH8691799.1"/>
    <property type="molecule type" value="Genomic_DNA"/>
</dbReference>
<feature type="domain" description="Asl1-like glycosyl hydrolase catalytic" evidence="1">
    <location>
        <begin position="25"/>
        <end position="244"/>
    </location>
</feature>
<dbReference type="InterPro" id="IPR053183">
    <property type="entry name" value="ASL1"/>
</dbReference>
<organism evidence="2 3">
    <name type="scientific">Talaromyces proteolyticus</name>
    <dbReference type="NCBI Taxonomy" id="1131652"/>
    <lineage>
        <taxon>Eukaryota</taxon>
        <taxon>Fungi</taxon>
        <taxon>Dikarya</taxon>
        <taxon>Ascomycota</taxon>
        <taxon>Pezizomycotina</taxon>
        <taxon>Eurotiomycetes</taxon>
        <taxon>Eurotiomycetidae</taxon>
        <taxon>Eurotiales</taxon>
        <taxon>Trichocomaceae</taxon>
        <taxon>Talaromyces</taxon>
        <taxon>Talaromyces sect. Bacilispori</taxon>
    </lineage>
</organism>
<gene>
    <name evidence="2" type="ORF">BGW36DRAFT_304412</name>
</gene>
<dbReference type="GeneID" id="70242254"/>
<dbReference type="GO" id="GO:0071966">
    <property type="term" value="P:fungal-type cell wall polysaccharide metabolic process"/>
    <property type="evidence" value="ECO:0007669"/>
    <property type="project" value="TreeGrafter"/>
</dbReference>
<dbReference type="PANTHER" id="PTHR34154:SF10">
    <property type="entry name" value="ASL1-LIKE GLYCOSYL HYDROLASE CATALYTIC DOMAIN-CONTAINING PROTEIN"/>
    <property type="match status" value="1"/>
</dbReference>
<keyword evidence="3" id="KW-1185">Reference proteome</keyword>
<dbReference type="Gene3D" id="3.20.20.80">
    <property type="entry name" value="Glycosidases"/>
    <property type="match status" value="1"/>
</dbReference>
<evidence type="ECO:0000313" key="2">
    <source>
        <dbReference type="EMBL" id="KAH8691799.1"/>
    </source>
</evidence>
<evidence type="ECO:0000313" key="3">
    <source>
        <dbReference type="Proteomes" id="UP001201262"/>
    </source>
</evidence>
<sequence>MARTIDLDIAYSPRNVKFSKVGAAYSDVTLVDRLSGASWAYDWSPYAGGDLPRGVEYCPMLWGPKFYSQWYSAASDALSAGSGCFLGFNEPDIAEQANMTPKQAAIDFQTYMTPYSGQATLVTPAVTNGEGDMIGLNWLEQWFTECNGRCKADRIAIHYYANSGSTDFINYVTTAIDLAERNGIPSIWITEFQNTGSSADQILFLHEVIPWLNNNTAIERYAYFFVADEYLLSGTELNAIGQAYMSYS</sequence>
<dbReference type="Pfam" id="PF11790">
    <property type="entry name" value="Glyco_hydro_cc"/>
    <property type="match status" value="1"/>
</dbReference>
<protein>
    <recommendedName>
        <fullName evidence="1">Asl1-like glycosyl hydrolase catalytic domain-containing protein</fullName>
    </recommendedName>
</protein>
<dbReference type="SUPFAM" id="SSF51445">
    <property type="entry name" value="(Trans)glycosidases"/>
    <property type="match status" value="1"/>
</dbReference>
<dbReference type="InterPro" id="IPR024655">
    <property type="entry name" value="Asl1_glyco_hydro_catalytic"/>
</dbReference>
<dbReference type="AlphaFoldDB" id="A0AAD4PWN1"/>
<dbReference type="GO" id="GO:0009277">
    <property type="term" value="C:fungal-type cell wall"/>
    <property type="evidence" value="ECO:0007669"/>
    <property type="project" value="TreeGrafter"/>
</dbReference>
<name>A0AAD4PWN1_9EURO</name>
<dbReference type="RefSeq" id="XP_046067796.1">
    <property type="nucleotide sequence ID" value="XM_046211967.1"/>
</dbReference>
<accession>A0AAD4PWN1</accession>
<dbReference type="PANTHER" id="PTHR34154">
    <property type="entry name" value="ALKALI-SENSITIVE LINKAGE PROTEIN 1"/>
    <property type="match status" value="1"/>
</dbReference>
<dbReference type="InterPro" id="IPR017853">
    <property type="entry name" value="GH"/>
</dbReference>
<comment type="caution">
    <text evidence="2">The sequence shown here is derived from an EMBL/GenBank/DDBJ whole genome shotgun (WGS) entry which is preliminary data.</text>
</comment>